<evidence type="ECO:0000256" key="1">
    <source>
        <dbReference type="SAM" id="MobiDB-lite"/>
    </source>
</evidence>
<dbReference type="AlphaFoldDB" id="G5A102"/>
<accession>G5A102</accession>
<protein>
    <submittedName>
        <fullName evidence="2">Uncharacterized protein</fullName>
    </submittedName>
</protein>
<reference evidence="2 3" key="1">
    <citation type="journal article" date="2006" name="Science">
        <title>Phytophthora genome sequences uncover evolutionary origins and mechanisms of pathogenesis.</title>
        <authorList>
            <person name="Tyler B.M."/>
            <person name="Tripathy S."/>
            <person name="Zhang X."/>
            <person name="Dehal P."/>
            <person name="Jiang R.H."/>
            <person name="Aerts A."/>
            <person name="Arredondo F.D."/>
            <person name="Baxter L."/>
            <person name="Bensasson D."/>
            <person name="Beynon J.L."/>
            <person name="Chapman J."/>
            <person name="Damasceno C.M."/>
            <person name="Dorrance A.E."/>
            <person name="Dou D."/>
            <person name="Dickerman A.W."/>
            <person name="Dubchak I.L."/>
            <person name="Garbelotto M."/>
            <person name="Gijzen M."/>
            <person name="Gordon S.G."/>
            <person name="Govers F."/>
            <person name="Grunwald N.J."/>
            <person name="Huang W."/>
            <person name="Ivors K.L."/>
            <person name="Jones R.W."/>
            <person name="Kamoun S."/>
            <person name="Krampis K."/>
            <person name="Lamour K.H."/>
            <person name="Lee M.K."/>
            <person name="McDonald W.H."/>
            <person name="Medina M."/>
            <person name="Meijer H.J."/>
            <person name="Nordberg E.K."/>
            <person name="Maclean D.J."/>
            <person name="Ospina-Giraldo M.D."/>
            <person name="Morris P.F."/>
            <person name="Phuntumart V."/>
            <person name="Putnam N.H."/>
            <person name="Rash S."/>
            <person name="Rose J.K."/>
            <person name="Sakihama Y."/>
            <person name="Salamov A.A."/>
            <person name="Savidor A."/>
            <person name="Scheuring C.F."/>
            <person name="Smith B.M."/>
            <person name="Sobral B.W."/>
            <person name="Terry A."/>
            <person name="Torto-Alalibo T.A."/>
            <person name="Win J."/>
            <person name="Xu Z."/>
            <person name="Zhang H."/>
            <person name="Grigoriev I.V."/>
            <person name="Rokhsar D.S."/>
            <person name="Boore J.L."/>
        </authorList>
    </citation>
    <scope>NUCLEOTIDE SEQUENCE [LARGE SCALE GENOMIC DNA]</scope>
    <source>
        <strain evidence="2 3">P6497</strain>
    </source>
</reference>
<evidence type="ECO:0000313" key="2">
    <source>
        <dbReference type="EMBL" id="EGZ11434.1"/>
    </source>
</evidence>
<dbReference type="InParanoid" id="G5A102"/>
<dbReference type="KEGG" id="psoj:PHYSODRAFT_520714"/>
<dbReference type="OMA" id="HDWEMLD"/>
<name>G5A102_PHYSP</name>
<dbReference type="EMBL" id="JH159158">
    <property type="protein sequence ID" value="EGZ11434.1"/>
    <property type="molecule type" value="Genomic_DNA"/>
</dbReference>
<proteinExistence type="predicted"/>
<organism evidence="2 3">
    <name type="scientific">Phytophthora sojae (strain P6497)</name>
    <name type="common">Soybean stem and root rot agent</name>
    <name type="synonym">Phytophthora megasperma f. sp. glycines</name>
    <dbReference type="NCBI Taxonomy" id="1094619"/>
    <lineage>
        <taxon>Eukaryota</taxon>
        <taxon>Sar</taxon>
        <taxon>Stramenopiles</taxon>
        <taxon>Oomycota</taxon>
        <taxon>Peronosporomycetes</taxon>
        <taxon>Peronosporales</taxon>
        <taxon>Peronosporaceae</taxon>
        <taxon>Phytophthora</taxon>
    </lineage>
</organism>
<feature type="region of interest" description="Disordered" evidence="1">
    <location>
        <begin position="1"/>
        <end position="45"/>
    </location>
</feature>
<keyword evidence="3" id="KW-1185">Reference proteome</keyword>
<evidence type="ECO:0000313" key="3">
    <source>
        <dbReference type="Proteomes" id="UP000002640"/>
    </source>
</evidence>
<dbReference type="GeneID" id="20660320"/>
<dbReference type="STRING" id="1094619.G5A102"/>
<dbReference type="RefSeq" id="XP_009534179.1">
    <property type="nucleotide sequence ID" value="XM_009535884.1"/>
</dbReference>
<gene>
    <name evidence="2" type="ORF">PHYSODRAFT_520714</name>
</gene>
<dbReference type="Proteomes" id="UP000002640">
    <property type="component" value="Unassembled WGS sequence"/>
</dbReference>
<sequence>MDDSAQPKTDSAQNSTSGEASTAAHTQPANPHEATSSQSKPSTDTLDIYALKPIKPSSSGVEVKRARVRSALVSDRVKQSRMPDLSFFPSAVVQICQRLANYRGRSVILDENDYDSFVETHEQFRHDWEMLDKAYSIEMIKTEGLHLQLEGLLFVRDAMASIQKILHSLQTSVDRFDLKPHTSQNTTLTQ</sequence>